<feature type="compositionally biased region" description="Polar residues" evidence="5">
    <location>
        <begin position="313"/>
        <end position="331"/>
    </location>
</feature>
<evidence type="ECO:0000256" key="4">
    <source>
        <dbReference type="PIRSR" id="PIRSR600898-1"/>
    </source>
</evidence>
<dbReference type="STRING" id="133385.A0A2T9Z0H1"/>
<dbReference type="Gene3D" id="1.20.58.480">
    <property type="match status" value="1"/>
</dbReference>
<keyword evidence="3 4" id="KW-0408">Iron</keyword>
<dbReference type="InterPro" id="IPR037217">
    <property type="entry name" value="Trp/Indoleamine_2_3_dOase-like"/>
</dbReference>
<evidence type="ECO:0008006" key="8">
    <source>
        <dbReference type="Google" id="ProtNLM"/>
    </source>
</evidence>
<comment type="caution">
    <text evidence="6">The sequence shown here is derived from an EMBL/GenBank/DDBJ whole genome shotgun (WGS) entry which is preliminary data.</text>
</comment>
<dbReference type="GO" id="GO:0020037">
    <property type="term" value="F:heme binding"/>
    <property type="evidence" value="ECO:0007669"/>
    <property type="project" value="InterPro"/>
</dbReference>
<dbReference type="PROSITE" id="PS00876">
    <property type="entry name" value="IDO_1"/>
    <property type="match status" value="1"/>
</dbReference>
<evidence type="ECO:0000256" key="3">
    <source>
        <dbReference type="ARBA" id="ARBA00023004"/>
    </source>
</evidence>
<comment type="similarity">
    <text evidence="1">Belongs to the indoleamine 2,3-dioxygenase family.</text>
</comment>
<gene>
    <name evidence="6" type="ORF">BB561_000150</name>
</gene>
<dbReference type="GO" id="GO:0034354">
    <property type="term" value="P:'de novo' NAD+ biosynthetic process from L-tryptophan"/>
    <property type="evidence" value="ECO:0007669"/>
    <property type="project" value="TreeGrafter"/>
</dbReference>
<feature type="binding site" description="proximal binding residue" evidence="4">
    <location>
        <position position="430"/>
    </location>
    <ligand>
        <name>heme b</name>
        <dbReference type="ChEBI" id="CHEBI:60344"/>
    </ligand>
    <ligandPart>
        <name>Fe</name>
        <dbReference type="ChEBI" id="CHEBI:18248"/>
    </ligandPart>
</feature>
<dbReference type="AlphaFoldDB" id="A0A2T9Z0H1"/>
<feature type="region of interest" description="Disordered" evidence="5">
    <location>
        <begin position="447"/>
        <end position="482"/>
    </location>
</feature>
<dbReference type="SUPFAM" id="SSF140959">
    <property type="entry name" value="Indolic compounds 2,3-dioxygenase-like"/>
    <property type="match status" value="1"/>
</dbReference>
<evidence type="ECO:0000313" key="7">
    <source>
        <dbReference type="Proteomes" id="UP000245383"/>
    </source>
</evidence>
<organism evidence="6 7">
    <name type="scientific">Smittium simulii</name>
    <dbReference type="NCBI Taxonomy" id="133385"/>
    <lineage>
        <taxon>Eukaryota</taxon>
        <taxon>Fungi</taxon>
        <taxon>Fungi incertae sedis</taxon>
        <taxon>Zoopagomycota</taxon>
        <taxon>Kickxellomycotina</taxon>
        <taxon>Harpellomycetes</taxon>
        <taxon>Harpellales</taxon>
        <taxon>Legeriomycetaceae</taxon>
        <taxon>Smittium</taxon>
    </lineage>
</organism>
<accession>A0A2T9Z0H1</accession>
<keyword evidence="4" id="KW-0349">Heme</keyword>
<evidence type="ECO:0000313" key="6">
    <source>
        <dbReference type="EMBL" id="PVU98024.1"/>
    </source>
</evidence>
<feature type="compositionally biased region" description="Polar residues" evidence="5">
    <location>
        <begin position="461"/>
        <end position="482"/>
    </location>
</feature>
<dbReference type="EMBL" id="MBFR01000004">
    <property type="protein sequence ID" value="PVU98024.1"/>
    <property type="molecule type" value="Genomic_DNA"/>
</dbReference>
<dbReference type="GO" id="GO:0033754">
    <property type="term" value="F:indoleamine 2,3-dioxygenase activity"/>
    <property type="evidence" value="ECO:0007669"/>
    <property type="project" value="TreeGrafter"/>
</dbReference>
<dbReference type="GO" id="GO:0005737">
    <property type="term" value="C:cytoplasm"/>
    <property type="evidence" value="ECO:0007669"/>
    <property type="project" value="TreeGrafter"/>
</dbReference>
<proteinExistence type="inferred from homology"/>
<feature type="region of interest" description="Disordered" evidence="5">
    <location>
        <begin position="310"/>
        <end position="331"/>
    </location>
</feature>
<keyword evidence="2 4" id="KW-0479">Metal-binding</keyword>
<dbReference type="PANTHER" id="PTHR28657:SF5">
    <property type="entry name" value="INDOLEAMINE 2,3-DIOXYGENASE"/>
    <property type="match status" value="1"/>
</dbReference>
<dbReference type="GO" id="GO:0046872">
    <property type="term" value="F:metal ion binding"/>
    <property type="evidence" value="ECO:0007669"/>
    <property type="project" value="UniProtKB-KW"/>
</dbReference>
<evidence type="ECO:0000256" key="1">
    <source>
        <dbReference type="ARBA" id="ARBA00007119"/>
    </source>
</evidence>
<dbReference type="InterPro" id="IPR000898">
    <property type="entry name" value="Indolamine_dOase"/>
</dbReference>
<evidence type="ECO:0000256" key="2">
    <source>
        <dbReference type="ARBA" id="ARBA00022723"/>
    </source>
</evidence>
<dbReference type="OrthoDB" id="540174at2759"/>
<dbReference type="Pfam" id="PF01231">
    <property type="entry name" value="IDO"/>
    <property type="match status" value="1"/>
</dbReference>
<dbReference type="PANTHER" id="PTHR28657">
    <property type="entry name" value="INDOLEAMINE 2,3-DIOXYGENASE"/>
    <property type="match status" value="1"/>
</dbReference>
<sequence length="552" mass="61840">MFDINTLQQNWDFMPQSFTEYNVNFKTGFLPENQPLTQLPSPYYDPWEQLASKLREYMLAGTFRQQVHNLPTLSIEKLSNLREYQRACVVLTFLAHAYVWGHNQTAEEILPQCLAVPWCEVSNKVGISPILTNSTVVLWNWQHLKKDSDEMSFANLATSFTFTGTLDESWFYLVSAMIESMGGDILQYGGKMIKASTDGDAKAATDGLNDLTGAIKKMIKYLNQMYESNDPYIFYWKIRKYLAGWDNMKDAGLEHGIIYENARVIDSMGNTNPDNSYAKFSGGSAAQSSVIQVLDILLGVKHYHDVTGLDGTETVSGSPSSTANNSENSLNKHISAPGNPYLLEMRKYMTRSHRQFLIDLENVCSFREFVLRNTRDVSVLGKDFQETIDMSSEYLEIQANHSRPPVHEQVALLKAYNNCVSMLKAFRDAHIQIVKVYVVSQARNPNGQALKAPVPKKPSENHNSAETTASNSPVNQTKATNSPIISTEKDSQAINAKLEIISQSKCSQEKTKSSNGLAILVDEDQAVLGTGGTDAIAFLKLLRDETRMSRVR</sequence>
<dbReference type="GO" id="GO:0019441">
    <property type="term" value="P:L-tryptophan catabolic process to kynurenine"/>
    <property type="evidence" value="ECO:0007669"/>
    <property type="project" value="InterPro"/>
</dbReference>
<evidence type="ECO:0000256" key="5">
    <source>
        <dbReference type="SAM" id="MobiDB-lite"/>
    </source>
</evidence>
<name>A0A2T9Z0H1_9FUNG</name>
<reference evidence="6 7" key="1">
    <citation type="journal article" date="2018" name="MBio">
        <title>Comparative Genomics Reveals the Core Gene Toolbox for the Fungus-Insect Symbiosis.</title>
        <authorList>
            <person name="Wang Y."/>
            <person name="Stata M."/>
            <person name="Wang W."/>
            <person name="Stajich J.E."/>
            <person name="White M.M."/>
            <person name="Moncalvo J.M."/>
        </authorList>
    </citation>
    <scope>NUCLEOTIDE SEQUENCE [LARGE SCALE GENOMIC DNA]</scope>
    <source>
        <strain evidence="6 7">SWE-8-4</strain>
    </source>
</reference>
<protein>
    <recommendedName>
        <fullName evidence="8">Indoleamine 2,3-dioxygenase</fullName>
    </recommendedName>
</protein>
<dbReference type="Proteomes" id="UP000245383">
    <property type="component" value="Unassembled WGS sequence"/>
</dbReference>
<keyword evidence="7" id="KW-1185">Reference proteome</keyword>